<evidence type="ECO:0000313" key="2">
    <source>
        <dbReference type="Proteomes" id="UP000638648"/>
    </source>
</evidence>
<comment type="caution">
    <text evidence="1">The sequence shown here is derived from an EMBL/GenBank/DDBJ whole genome shotgun (WGS) entry which is preliminary data.</text>
</comment>
<organism evidence="1 2">
    <name type="scientific">Actinopolymorpha pittospori</name>
    <dbReference type="NCBI Taxonomy" id="648752"/>
    <lineage>
        <taxon>Bacteria</taxon>
        <taxon>Bacillati</taxon>
        <taxon>Actinomycetota</taxon>
        <taxon>Actinomycetes</taxon>
        <taxon>Propionibacteriales</taxon>
        <taxon>Actinopolymorphaceae</taxon>
        <taxon>Actinopolymorpha</taxon>
    </lineage>
</organism>
<evidence type="ECO:0000313" key="1">
    <source>
        <dbReference type="EMBL" id="MBE1609837.1"/>
    </source>
</evidence>
<name>A0A927N6G3_9ACTN</name>
<dbReference type="RefSeq" id="WP_202896674.1">
    <property type="nucleotide sequence ID" value="NZ_BAABJL010000218.1"/>
</dbReference>
<accession>A0A927N6G3</accession>
<gene>
    <name evidence="1" type="ORF">HEB94_006685</name>
</gene>
<dbReference type="Proteomes" id="UP000638648">
    <property type="component" value="Unassembled WGS sequence"/>
</dbReference>
<protein>
    <submittedName>
        <fullName evidence="1">Uncharacterized protein</fullName>
    </submittedName>
</protein>
<dbReference type="EMBL" id="JADBEM010000001">
    <property type="protein sequence ID" value="MBE1609837.1"/>
    <property type="molecule type" value="Genomic_DNA"/>
</dbReference>
<proteinExistence type="predicted"/>
<dbReference type="AlphaFoldDB" id="A0A927N6G3"/>
<reference evidence="1" key="1">
    <citation type="submission" date="2020-10" db="EMBL/GenBank/DDBJ databases">
        <title>Sequencing the genomes of 1000 actinobacteria strains.</title>
        <authorList>
            <person name="Klenk H.-P."/>
        </authorList>
    </citation>
    <scope>NUCLEOTIDE SEQUENCE</scope>
    <source>
        <strain evidence="1">DSM 45354</strain>
    </source>
</reference>
<sequence>MSAAMTPTSRWLSTTAPFMPPLDGPAGVAERLLLLVHYGIDWSSGWVTRYRTTYWDSLLPDRVICATYRSPNLRRWWRDVADDLGSQPRTAAERAELEQLLRAEALPVLEVLRFETQALLLRTRIVADAVRQARTDAAKAPAGVER</sequence>
<keyword evidence="2" id="KW-1185">Reference proteome</keyword>